<dbReference type="PANTHER" id="PTHR42755:SF1">
    <property type="entry name" value="3-DEOXY-D-MANNO-OCTULOSONIC ACID TRANSFERASE, MITOCHONDRIAL-RELATED"/>
    <property type="match status" value="1"/>
</dbReference>
<dbReference type="eggNOG" id="COG1519">
    <property type="taxonomic scope" value="Bacteria"/>
</dbReference>
<dbReference type="EMBL" id="AONQ01000014">
    <property type="protein sequence ID" value="EME70653.1"/>
    <property type="molecule type" value="Genomic_DNA"/>
</dbReference>
<evidence type="ECO:0000256" key="9">
    <source>
        <dbReference type="PIRSR" id="PIRSR639901-2"/>
    </source>
</evidence>
<proteinExistence type="inferred from homology"/>
<dbReference type="GO" id="GO:0005886">
    <property type="term" value="C:plasma membrane"/>
    <property type="evidence" value="ECO:0007669"/>
    <property type="project" value="UniProtKB-SubCell"/>
</dbReference>
<keyword evidence="10" id="KW-1003">Cell membrane</keyword>
<comment type="catalytic activity">
    <reaction evidence="7 10">
        <text>lipid IVA (E. coli) + CMP-3-deoxy-beta-D-manno-octulosonate = alpha-Kdo-(2-&gt;6)-lipid IVA (E. coli) + CMP + H(+)</text>
        <dbReference type="Rhea" id="RHEA:28066"/>
        <dbReference type="ChEBI" id="CHEBI:15378"/>
        <dbReference type="ChEBI" id="CHEBI:58603"/>
        <dbReference type="ChEBI" id="CHEBI:60364"/>
        <dbReference type="ChEBI" id="CHEBI:60377"/>
        <dbReference type="ChEBI" id="CHEBI:85987"/>
        <dbReference type="EC" id="2.4.99.12"/>
    </reaction>
</comment>
<keyword evidence="10" id="KW-0472">Membrane</keyword>
<dbReference type="EC" id="2.4.99.12" evidence="3 10"/>
<protein>
    <recommendedName>
        <fullName evidence="4 10">3-deoxy-D-manno-octulosonic acid transferase</fullName>
        <shortName evidence="10">Kdo transferase</shortName>
        <ecNumber evidence="3 10">2.4.99.12</ecNumber>
    </recommendedName>
    <alternativeName>
        <fullName evidence="6 10">Lipid IV(A) 3-deoxy-D-manno-octulosonic acid transferase</fullName>
    </alternativeName>
</protein>
<sequence length="424" mass="44709">MIYRLYRGLTTMGGPLIAAYLERRKARGKEDAARFAERLGHPGQPRPAGPIVWMHGASVGEALSMLPLAERLIARGLGVLMTTGTVTSARLLAERLPAGAIHQYVPVDRIAYVRSFLNHWRPDLALWAESEYWPNLLAETRHRGIPQVLIQGRMSARSFASWKKVPGFMRKMLSGFALCLAQTESDAGRIRALGGRDVRCLGNLKYAVAPLPCDGAALESLRTATAGRPLWLAASTHPGEEAMAGRVHAALGLAGLLTVVVPRHHTRGPEIAAGLRAQGLAVALRSAGEAVAAGTQVYVADTMGELGLFYRLGGPVFVGKSLCAGGGQNPFEPALLGAAVMFGPLMDNFPDMAPSMLAAKAALRVGDENELAAAVGALLADPPALRAAGAAAQAWAEGEAGVLEQVEQALSPFLAPLEAGHARP</sequence>
<dbReference type="PANTHER" id="PTHR42755">
    <property type="entry name" value="3-DEOXY-MANNO-OCTULOSONATE CYTIDYLYLTRANSFERASE"/>
    <property type="match status" value="1"/>
</dbReference>
<evidence type="ECO:0000313" key="13">
    <source>
        <dbReference type="Proteomes" id="UP000011744"/>
    </source>
</evidence>
<accession>M3AD12</accession>
<evidence type="ECO:0000256" key="2">
    <source>
        <dbReference type="ARBA" id="ARBA00004713"/>
    </source>
</evidence>
<feature type="site" description="Transition state stabilizer" evidence="9">
    <location>
        <position position="205"/>
    </location>
</feature>
<feature type="active site" description="Proton acceptor" evidence="8">
    <location>
        <position position="61"/>
    </location>
</feature>
<dbReference type="GO" id="GO:0009244">
    <property type="term" value="P:lipopolysaccharide core region biosynthetic process"/>
    <property type="evidence" value="ECO:0007669"/>
    <property type="project" value="UniProtKB-UniRule"/>
</dbReference>
<dbReference type="Pfam" id="PF04413">
    <property type="entry name" value="Glycos_transf_N"/>
    <property type="match status" value="1"/>
</dbReference>
<keyword evidence="5 10" id="KW-0808">Transferase</keyword>
<evidence type="ECO:0000259" key="11">
    <source>
        <dbReference type="Pfam" id="PF04413"/>
    </source>
</evidence>
<evidence type="ECO:0000256" key="3">
    <source>
        <dbReference type="ARBA" id="ARBA00012621"/>
    </source>
</evidence>
<evidence type="ECO:0000256" key="10">
    <source>
        <dbReference type="RuleBase" id="RU365103"/>
    </source>
</evidence>
<feature type="site" description="Transition state stabilizer" evidence="9">
    <location>
        <position position="129"/>
    </location>
</feature>
<reference evidence="12 13" key="1">
    <citation type="journal article" date="2014" name="Genome Announc.">
        <title>Draft Genome Sequence of Magnetospirillum sp. Strain SO-1, a Freshwater Magnetotactic Bacterium Isolated from the Ol'khovka River, Russia.</title>
        <authorList>
            <person name="Grouzdev D.S."/>
            <person name="Dziuba M.V."/>
            <person name="Sukhacheva M.S."/>
            <person name="Mardanov A.V."/>
            <person name="Beletskiy A.V."/>
            <person name="Kuznetsov B.B."/>
            <person name="Skryabin K.G."/>
        </authorList>
    </citation>
    <scope>NUCLEOTIDE SEQUENCE [LARGE SCALE GENOMIC DNA]</scope>
    <source>
        <strain evidence="12 13">SO-1</strain>
    </source>
</reference>
<dbReference type="InterPro" id="IPR039901">
    <property type="entry name" value="Kdotransferase"/>
</dbReference>
<evidence type="ECO:0000256" key="7">
    <source>
        <dbReference type="ARBA" id="ARBA00049183"/>
    </source>
</evidence>
<gene>
    <name evidence="12" type="ORF">H261_07096</name>
</gene>
<dbReference type="Proteomes" id="UP000011744">
    <property type="component" value="Unassembled WGS sequence"/>
</dbReference>
<dbReference type="GO" id="GO:0043842">
    <property type="term" value="F:Kdo transferase activity"/>
    <property type="evidence" value="ECO:0007669"/>
    <property type="project" value="UniProtKB-EC"/>
</dbReference>
<dbReference type="GO" id="GO:0009245">
    <property type="term" value="P:lipid A biosynthetic process"/>
    <property type="evidence" value="ECO:0007669"/>
    <property type="project" value="TreeGrafter"/>
</dbReference>
<name>M3AD12_9PROT</name>
<keyword evidence="10" id="KW-0448">Lipopolysaccharide biosynthesis</keyword>
<comment type="subcellular location">
    <subcellularLocation>
        <location evidence="10">Cell membrane</location>
    </subcellularLocation>
</comment>
<evidence type="ECO:0000256" key="6">
    <source>
        <dbReference type="ARBA" id="ARBA00031445"/>
    </source>
</evidence>
<dbReference type="UniPathway" id="UPA00958"/>
<evidence type="ECO:0000256" key="1">
    <source>
        <dbReference type="ARBA" id="ARBA00003394"/>
    </source>
</evidence>
<dbReference type="SUPFAM" id="SSF53756">
    <property type="entry name" value="UDP-Glycosyltransferase/glycogen phosphorylase"/>
    <property type="match status" value="1"/>
</dbReference>
<dbReference type="PATRIC" id="fig|1244869.3.peg.1433"/>
<evidence type="ECO:0000313" key="12">
    <source>
        <dbReference type="EMBL" id="EME70653.1"/>
    </source>
</evidence>
<feature type="domain" description="3-deoxy-D-manno-octulosonic-acid transferase N-terminal" evidence="11">
    <location>
        <begin position="34"/>
        <end position="207"/>
    </location>
</feature>
<dbReference type="OrthoDB" id="9789797at2"/>
<keyword evidence="13" id="KW-1185">Reference proteome</keyword>
<dbReference type="InterPro" id="IPR038107">
    <property type="entry name" value="Glycos_transf_N_sf"/>
</dbReference>
<comment type="function">
    <text evidence="1 10">Involved in lipopolysaccharide (LPS) biosynthesis. Catalyzes the transfer of 3-deoxy-D-manno-octulosonate (Kdo) residue(s) from CMP-Kdo to lipid IV(A), the tetraacyldisaccharide-1,4'-bisphosphate precursor of lipid A.</text>
</comment>
<dbReference type="InterPro" id="IPR007507">
    <property type="entry name" value="Glycos_transf_N"/>
</dbReference>
<evidence type="ECO:0000256" key="8">
    <source>
        <dbReference type="PIRSR" id="PIRSR639901-1"/>
    </source>
</evidence>
<comment type="pathway">
    <text evidence="2 10">Bacterial outer membrane biogenesis; LPS core biosynthesis.</text>
</comment>
<dbReference type="STRING" id="1244869.H261_07096"/>
<dbReference type="RefSeq" id="WP_008615825.1">
    <property type="nucleotide sequence ID" value="NZ_AONQ01000014.1"/>
</dbReference>
<dbReference type="Gene3D" id="3.40.50.2000">
    <property type="entry name" value="Glycogen Phosphorylase B"/>
    <property type="match status" value="1"/>
</dbReference>
<dbReference type="AlphaFoldDB" id="M3AD12"/>
<comment type="caution">
    <text evidence="12">The sequence shown here is derived from an EMBL/GenBank/DDBJ whole genome shotgun (WGS) entry which is preliminary data.</text>
</comment>
<evidence type="ECO:0000256" key="4">
    <source>
        <dbReference type="ARBA" id="ARBA00019077"/>
    </source>
</evidence>
<dbReference type="Gene3D" id="3.40.50.11720">
    <property type="entry name" value="3-Deoxy-D-manno-octulosonic-acid transferase, N-terminal domain"/>
    <property type="match status" value="1"/>
</dbReference>
<comment type="similarity">
    <text evidence="10">Belongs to the glycosyltransferase group 1 family.</text>
</comment>
<organism evidence="12 13">
    <name type="scientific">Paramagnetospirillum caucaseum</name>
    <dbReference type="NCBI Taxonomy" id="1244869"/>
    <lineage>
        <taxon>Bacteria</taxon>
        <taxon>Pseudomonadati</taxon>
        <taxon>Pseudomonadota</taxon>
        <taxon>Alphaproteobacteria</taxon>
        <taxon>Rhodospirillales</taxon>
        <taxon>Magnetospirillaceae</taxon>
        <taxon>Paramagnetospirillum</taxon>
    </lineage>
</organism>
<evidence type="ECO:0000256" key="5">
    <source>
        <dbReference type="ARBA" id="ARBA00022679"/>
    </source>
</evidence>